<feature type="compositionally biased region" description="Basic residues" evidence="1">
    <location>
        <begin position="1"/>
        <end position="14"/>
    </location>
</feature>
<organism evidence="2 3">
    <name type="scientific">Hydnum rufescens UP504</name>
    <dbReference type="NCBI Taxonomy" id="1448309"/>
    <lineage>
        <taxon>Eukaryota</taxon>
        <taxon>Fungi</taxon>
        <taxon>Dikarya</taxon>
        <taxon>Basidiomycota</taxon>
        <taxon>Agaricomycotina</taxon>
        <taxon>Agaricomycetes</taxon>
        <taxon>Cantharellales</taxon>
        <taxon>Hydnaceae</taxon>
        <taxon>Hydnum</taxon>
    </lineage>
</organism>
<reference evidence="2" key="1">
    <citation type="journal article" date="2020" name="Nat. Commun.">
        <title>Large-scale genome sequencing of mycorrhizal fungi provides insights into the early evolution of symbiotic traits.</title>
        <authorList>
            <person name="Miyauchi S."/>
            <person name="Kiss E."/>
            <person name="Kuo A."/>
            <person name="Drula E."/>
            <person name="Kohler A."/>
            <person name="Sanchez-Garcia M."/>
            <person name="Morin E."/>
            <person name="Andreopoulos B."/>
            <person name="Barry K.W."/>
            <person name="Bonito G."/>
            <person name="Buee M."/>
            <person name="Carver A."/>
            <person name="Chen C."/>
            <person name="Cichocki N."/>
            <person name="Clum A."/>
            <person name="Culley D."/>
            <person name="Crous P.W."/>
            <person name="Fauchery L."/>
            <person name="Girlanda M."/>
            <person name="Hayes R.D."/>
            <person name="Keri Z."/>
            <person name="LaButti K."/>
            <person name="Lipzen A."/>
            <person name="Lombard V."/>
            <person name="Magnuson J."/>
            <person name="Maillard F."/>
            <person name="Murat C."/>
            <person name="Nolan M."/>
            <person name="Ohm R.A."/>
            <person name="Pangilinan J."/>
            <person name="Pereira M.F."/>
            <person name="Perotto S."/>
            <person name="Peter M."/>
            <person name="Pfister S."/>
            <person name="Riley R."/>
            <person name="Sitrit Y."/>
            <person name="Stielow J.B."/>
            <person name="Szollosi G."/>
            <person name="Zifcakova L."/>
            <person name="Stursova M."/>
            <person name="Spatafora J.W."/>
            <person name="Tedersoo L."/>
            <person name="Vaario L.M."/>
            <person name="Yamada A."/>
            <person name="Yan M."/>
            <person name="Wang P."/>
            <person name="Xu J."/>
            <person name="Bruns T."/>
            <person name="Baldrian P."/>
            <person name="Vilgalys R."/>
            <person name="Dunand C."/>
            <person name="Henrissat B."/>
            <person name="Grigoriev I.V."/>
            <person name="Hibbett D."/>
            <person name="Nagy L.G."/>
            <person name="Martin F.M."/>
        </authorList>
    </citation>
    <scope>NUCLEOTIDE SEQUENCE</scope>
    <source>
        <strain evidence="2">UP504</strain>
    </source>
</reference>
<evidence type="ECO:0000313" key="3">
    <source>
        <dbReference type="Proteomes" id="UP000886523"/>
    </source>
</evidence>
<dbReference type="EMBL" id="MU129542">
    <property type="protein sequence ID" value="KAF9502879.1"/>
    <property type="molecule type" value="Genomic_DNA"/>
</dbReference>
<comment type="caution">
    <text evidence="2">The sequence shown here is derived from an EMBL/GenBank/DDBJ whole genome shotgun (WGS) entry which is preliminary data.</text>
</comment>
<evidence type="ECO:0000256" key="1">
    <source>
        <dbReference type="SAM" id="MobiDB-lite"/>
    </source>
</evidence>
<protein>
    <submittedName>
        <fullName evidence="2">Uncharacterized protein</fullName>
    </submittedName>
</protein>
<dbReference type="Proteomes" id="UP000886523">
    <property type="component" value="Unassembled WGS sequence"/>
</dbReference>
<feature type="region of interest" description="Disordered" evidence="1">
    <location>
        <begin position="1"/>
        <end position="59"/>
    </location>
</feature>
<feature type="compositionally biased region" description="Low complexity" evidence="1">
    <location>
        <begin position="40"/>
        <end position="52"/>
    </location>
</feature>
<name>A0A9P6ABG7_9AGAM</name>
<accession>A0A9P6ABG7</accession>
<evidence type="ECO:0000313" key="2">
    <source>
        <dbReference type="EMBL" id="KAF9502879.1"/>
    </source>
</evidence>
<keyword evidence="3" id="KW-1185">Reference proteome</keyword>
<feature type="compositionally biased region" description="Polar residues" evidence="1">
    <location>
        <begin position="18"/>
        <end position="39"/>
    </location>
</feature>
<proteinExistence type="predicted"/>
<gene>
    <name evidence="2" type="ORF">BS47DRAFT_1402990</name>
</gene>
<dbReference type="AlphaFoldDB" id="A0A9P6ABG7"/>
<sequence length="713" mass="78495">MPPKRTNTKTRKPTGKNSGSTSALAPSSDISSATRNRNQSSPNPTPSTSTDPLRWDYGESSSPLSSEMICSIQHFPTLCTRYSVYFEQNLNKVRGERPTSQRHFVSIQDWVLEYTNTLWESDASPDLLELLNPQPERIRHPRNLLFCGPPSVVSQHACAVAGVFRPLGPNHQFPFAGGACRGAANALDCFLAAARLIDAIARKPCINAFDVICLWLHRHSQFFHLKTQLDPQSWSMAPHSEVAKQPLNRGGKTVSLLGEMRNTQQFEPSRQLPDAIGPSEPIIRPWLLVPGSLPIVFGVISRQDWSDIGSAPRAWYLARSWSPEKIVQITLDRHQDAGFIFGRVQAALAMGWVNAASVNSSATAHLVLLPAGAPPPPSPFDVLMTCDVEACCAAPLTRVLVDCTCSLMHVDAPVTSAVDCAALTIDADSPVTFGFAGEERLMSSEEGHQMMHFAGRTDQIDQAQEARLDIRGARNRTPRLEAGHSLVLHSGSKKYRLRVERQRRWSAACAERRPSRNRAFLPRSSLVLPRDFSYTPPLIRKVTPVRPSQVPRWSPHDLPLGFVPSLGSLPAHRSCLVLRELLASYSRWPSVACHLSIHSLLLVNSRLSSAPHARNVWATAVAFSWLSSLCSNAAHSPPSFSHVPLLMRPTCPVEFQGCHRWIGQASKNPSLEDPAAPDAQTAHRLPGPWAVPVSPKVHHAIAPRVNLMISDCR</sequence>